<organism evidence="1 2">
    <name type="scientific">Diphasiastrum complanatum</name>
    <name type="common">Issler's clubmoss</name>
    <name type="synonym">Lycopodium complanatum</name>
    <dbReference type="NCBI Taxonomy" id="34168"/>
    <lineage>
        <taxon>Eukaryota</taxon>
        <taxon>Viridiplantae</taxon>
        <taxon>Streptophyta</taxon>
        <taxon>Embryophyta</taxon>
        <taxon>Tracheophyta</taxon>
        <taxon>Lycopodiopsida</taxon>
        <taxon>Lycopodiales</taxon>
        <taxon>Lycopodiaceae</taxon>
        <taxon>Lycopodioideae</taxon>
        <taxon>Diphasiastrum</taxon>
    </lineage>
</organism>
<name>A0ACC2B3Q8_DIPCM</name>
<proteinExistence type="predicted"/>
<comment type="caution">
    <text evidence="1">The sequence shown here is derived from an EMBL/GenBank/DDBJ whole genome shotgun (WGS) entry which is preliminary data.</text>
</comment>
<evidence type="ECO:0000313" key="1">
    <source>
        <dbReference type="EMBL" id="KAJ7524429.1"/>
    </source>
</evidence>
<reference evidence="2" key="1">
    <citation type="journal article" date="2024" name="Proc. Natl. Acad. Sci. U.S.A.">
        <title>Extraordinary preservation of gene collinearity over three hundred million years revealed in homosporous lycophytes.</title>
        <authorList>
            <person name="Li C."/>
            <person name="Wickell D."/>
            <person name="Kuo L.Y."/>
            <person name="Chen X."/>
            <person name="Nie B."/>
            <person name="Liao X."/>
            <person name="Peng D."/>
            <person name="Ji J."/>
            <person name="Jenkins J."/>
            <person name="Williams M."/>
            <person name="Shu S."/>
            <person name="Plott C."/>
            <person name="Barry K."/>
            <person name="Rajasekar S."/>
            <person name="Grimwood J."/>
            <person name="Han X."/>
            <person name="Sun S."/>
            <person name="Hou Z."/>
            <person name="He W."/>
            <person name="Dai G."/>
            <person name="Sun C."/>
            <person name="Schmutz J."/>
            <person name="Leebens-Mack J.H."/>
            <person name="Li F.W."/>
            <person name="Wang L."/>
        </authorList>
    </citation>
    <scope>NUCLEOTIDE SEQUENCE [LARGE SCALE GENOMIC DNA]</scope>
    <source>
        <strain evidence="2">cv. PW_Plant_1</strain>
    </source>
</reference>
<keyword evidence="2" id="KW-1185">Reference proteome</keyword>
<dbReference type="EMBL" id="CM055108">
    <property type="protein sequence ID" value="KAJ7524429.1"/>
    <property type="molecule type" value="Genomic_DNA"/>
</dbReference>
<protein>
    <submittedName>
        <fullName evidence="1">Uncharacterized protein</fullName>
    </submittedName>
</protein>
<gene>
    <name evidence="1" type="ORF">O6H91_17G004600</name>
</gene>
<dbReference type="Proteomes" id="UP001162992">
    <property type="component" value="Chromosome 17"/>
</dbReference>
<accession>A0ACC2B3Q8</accession>
<evidence type="ECO:0000313" key="2">
    <source>
        <dbReference type="Proteomes" id="UP001162992"/>
    </source>
</evidence>
<sequence>MKIFGSQTQDLSMHEVVSSPGTSVTGPRIRSPAHSFSTDVNQMLEVPARPRGHRRAHSEIGFRLPDDASIETELGLHSFEMPTFSDEAGHNLFNLYINMEDISASNGSISNAAVPKSPPGPNRIHHPPVHHPRSFSMDGVFEDFNNGRVDSGLAYGNNLDTQGSPHARHKHSSSMDGSTTVKHDMQSYDFESGDAKNALADSKLSELALLDPKRARRILANRQSAARSKERKTQYISDLERKVRTLQTEATTLSAQLTLLQRDTTGLTNENSELKLRLQAMEQQAQLHNALNDALKDEVQRLKLATGQVTGGGNGQTFNMGNQQLPLFFQYPQQSHILNFHLQQLQQLHIQGALEKQQWPSHQSNNEESLQPNSLSSHKGLANGIAASFMKSEVSTSIVNKGSSSSLQE</sequence>